<sequence length="174" mass="19804">MPLDGGPPIDLSYLDAHKVDYIHSALGKDDITYTFWVTYSFHCFAKEYVGQSAEEKDALMYYAGKDQRPFCYRRHALAKSYLRQIVEKLGNSDVRVIHAGFGSYATAPVVDESGNKVWYFVPFKVYRSQRKFRLHVTSAYPLLEKPGGGKVGFFTLAHNLKTGRALPTENHCRL</sequence>
<protein>
    <submittedName>
        <fullName evidence="1">Heat shock protein C</fullName>
    </submittedName>
</protein>
<name>A0A377Q5Q3_9NEIS</name>
<evidence type="ECO:0000313" key="1">
    <source>
        <dbReference type="EMBL" id="STQ90085.1"/>
    </source>
</evidence>
<proteinExistence type="predicted"/>
<reference evidence="2 4" key="2">
    <citation type="submission" date="2019-03" db="EMBL/GenBank/DDBJ databases">
        <title>Genomic Encyclopedia of Type Strains, Phase IV (KMG-IV): sequencing the most valuable type-strain genomes for metagenomic binning, comparative biology and taxonomic classification.</title>
        <authorList>
            <person name="Goeker M."/>
        </authorList>
    </citation>
    <scope>NUCLEOTIDE SEQUENCE [LARGE SCALE GENOMIC DNA]</scope>
    <source>
        <strain evidence="2 4">DSM 3764</strain>
    </source>
</reference>
<reference evidence="1 3" key="1">
    <citation type="submission" date="2018-06" db="EMBL/GenBank/DDBJ databases">
        <authorList>
            <consortium name="Pathogen Informatics"/>
            <person name="Doyle S."/>
        </authorList>
    </citation>
    <scope>NUCLEOTIDE SEQUENCE [LARGE SCALE GENOMIC DNA]</scope>
    <source>
        <strain evidence="1 3">NCTC11159</strain>
    </source>
</reference>
<organism evidence="1 3">
    <name type="scientific">Iodobacter fluviatilis</name>
    <dbReference type="NCBI Taxonomy" id="537"/>
    <lineage>
        <taxon>Bacteria</taxon>
        <taxon>Pseudomonadati</taxon>
        <taxon>Pseudomonadota</taxon>
        <taxon>Betaproteobacteria</taxon>
        <taxon>Neisseriales</taxon>
        <taxon>Chitinibacteraceae</taxon>
        <taxon>Iodobacter</taxon>
    </lineage>
</organism>
<gene>
    <name evidence="1" type="primary">htrC</name>
    <name evidence="2" type="ORF">EV682_109144</name>
    <name evidence="1" type="ORF">NCTC11159_01143</name>
</gene>
<evidence type="ECO:0000313" key="4">
    <source>
        <dbReference type="Proteomes" id="UP000295794"/>
    </source>
</evidence>
<keyword evidence="1" id="KW-0346">Stress response</keyword>
<evidence type="ECO:0000313" key="3">
    <source>
        <dbReference type="Proteomes" id="UP000255108"/>
    </source>
</evidence>
<keyword evidence="4" id="KW-1185">Reference proteome</keyword>
<evidence type="ECO:0000313" key="2">
    <source>
        <dbReference type="EMBL" id="TCU84619.1"/>
    </source>
</evidence>
<dbReference type="EMBL" id="UGHR01000001">
    <property type="protein sequence ID" value="STQ90085.1"/>
    <property type="molecule type" value="Genomic_DNA"/>
</dbReference>
<accession>A0A377Q5Q3</accession>
<dbReference type="EMBL" id="SMBT01000009">
    <property type="protein sequence ID" value="TCU84619.1"/>
    <property type="molecule type" value="Genomic_DNA"/>
</dbReference>
<dbReference type="AlphaFoldDB" id="A0A377Q5Q3"/>
<dbReference type="Proteomes" id="UP000255108">
    <property type="component" value="Unassembled WGS sequence"/>
</dbReference>
<dbReference type="Proteomes" id="UP000295794">
    <property type="component" value="Unassembled WGS sequence"/>
</dbReference>